<evidence type="ECO:0000256" key="2">
    <source>
        <dbReference type="PROSITE-ProRule" id="PRU00352"/>
    </source>
</evidence>
<dbReference type="InterPro" id="IPR001627">
    <property type="entry name" value="Semap_dom"/>
</dbReference>
<comment type="caution">
    <text evidence="2">Lacks conserved residue(s) required for the propagation of feature annotation.</text>
</comment>
<sequence>MDEDHDRMYVGSKDYILSLDLHDINKEPLIIHWPVSEQRRDECVLSGKDTNVSISYRPCCVGICESVY</sequence>
<dbReference type="Proteomes" id="UP001230051">
    <property type="component" value="Unassembled WGS sequence"/>
</dbReference>
<dbReference type="InterPro" id="IPR015943">
    <property type="entry name" value="WD40/YVTN_repeat-like_dom_sf"/>
</dbReference>
<dbReference type="InterPro" id="IPR036352">
    <property type="entry name" value="Semap_dom_sf"/>
</dbReference>
<evidence type="ECO:0000313" key="5">
    <source>
        <dbReference type="Proteomes" id="UP001230051"/>
    </source>
</evidence>
<accession>A0AAD8CV77</accession>
<gene>
    <name evidence="4" type="primary">SEMA3F</name>
    <name evidence="4" type="ORF">AOXY_G23491</name>
</gene>
<dbReference type="Gene3D" id="2.130.10.10">
    <property type="entry name" value="YVTN repeat-like/Quinoprotein amine dehydrogenase"/>
    <property type="match status" value="1"/>
</dbReference>
<proteinExistence type="predicted"/>
<dbReference type="PROSITE" id="PS51004">
    <property type="entry name" value="SEMA"/>
    <property type="match status" value="1"/>
</dbReference>
<organism evidence="4 5">
    <name type="scientific">Acipenser oxyrinchus oxyrinchus</name>
    <dbReference type="NCBI Taxonomy" id="40147"/>
    <lineage>
        <taxon>Eukaryota</taxon>
        <taxon>Metazoa</taxon>
        <taxon>Chordata</taxon>
        <taxon>Craniata</taxon>
        <taxon>Vertebrata</taxon>
        <taxon>Euteleostomi</taxon>
        <taxon>Actinopterygii</taxon>
        <taxon>Chondrostei</taxon>
        <taxon>Acipenseriformes</taxon>
        <taxon>Acipenseridae</taxon>
        <taxon>Acipenser</taxon>
    </lineage>
</organism>
<evidence type="ECO:0000256" key="1">
    <source>
        <dbReference type="ARBA" id="ARBA00023180"/>
    </source>
</evidence>
<protein>
    <submittedName>
        <fullName evidence="4">Semaphorin-3F-like isoform X1</fullName>
    </submittedName>
</protein>
<name>A0AAD8CV77_ACIOX</name>
<dbReference type="AlphaFoldDB" id="A0AAD8CV77"/>
<comment type="caution">
    <text evidence="4">The sequence shown here is derived from an EMBL/GenBank/DDBJ whole genome shotgun (WGS) entry which is preliminary data.</text>
</comment>
<evidence type="ECO:0000259" key="3">
    <source>
        <dbReference type="PROSITE" id="PS51004"/>
    </source>
</evidence>
<evidence type="ECO:0000313" key="4">
    <source>
        <dbReference type="EMBL" id="KAK1158532.1"/>
    </source>
</evidence>
<keyword evidence="1" id="KW-0325">Glycoprotein</keyword>
<dbReference type="EMBL" id="JAGXEW010000024">
    <property type="protein sequence ID" value="KAK1158532.1"/>
    <property type="molecule type" value="Genomic_DNA"/>
</dbReference>
<reference evidence="4" key="1">
    <citation type="submission" date="2022-02" db="EMBL/GenBank/DDBJ databases">
        <title>Atlantic sturgeon de novo genome assembly.</title>
        <authorList>
            <person name="Stock M."/>
            <person name="Klopp C."/>
            <person name="Guiguen Y."/>
            <person name="Cabau C."/>
            <person name="Parinello H."/>
            <person name="Santidrian Yebra-Pimentel E."/>
            <person name="Kuhl H."/>
            <person name="Dirks R.P."/>
            <person name="Guessner J."/>
            <person name="Wuertz S."/>
            <person name="Du K."/>
            <person name="Schartl M."/>
        </authorList>
    </citation>
    <scope>NUCLEOTIDE SEQUENCE</scope>
    <source>
        <strain evidence="4">STURGEONOMICS-FGT-2020</strain>
        <tissue evidence="4">Whole blood</tissue>
    </source>
</reference>
<keyword evidence="5" id="KW-1185">Reference proteome</keyword>
<dbReference type="SUPFAM" id="SSF101912">
    <property type="entry name" value="Sema domain"/>
    <property type="match status" value="1"/>
</dbReference>
<feature type="domain" description="Sema" evidence="3">
    <location>
        <begin position="1"/>
        <end position="68"/>
    </location>
</feature>